<sequence length="266" mass="28917">MANEQEEGQLRRSPSCDSLFGGRDEDFDFESPARSPAQSPPQRTPVSPPSQLGGEWTHIGISDVLPSWLGSDPTTGLSWGKDGLAVYPRWTISPELESIVETLKLVMGNNQDYIVRLLHEGALSKLYAVSTGSRDFVMRVCLPVRPGAKTEAEVATLGWVKKHTPLPVPRVIAHDSSRENPLGFEWILMSKVEGTPLSECWCSVSLGLKERLVKQIAAFSAATFRRPFRGGIGGAFKTASASEAETDADADADTYATGESVSMVFF</sequence>
<feature type="domain" description="Aminoglycoside phosphotransferase" evidence="2">
    <location>
        <begin position="115"/>
        <end position="222"/>
    </location>
</feature>
<reference evidence="3 4" key="1">
    <citation type="submission" date="2018-12" db="EMBL/GenBank/DDBJ databases">
        <title>Draft genome sequence of Xylaria grammica IHI A82.</title>
        <authorList>
            <person name="Buettner E."/>
            <person name="Kellner H."/>
        </authorList>
    </citation>
    <scope>NUCLEOTIDE SEQUENCE [LARGE SCALE GENOMIC DNA]</scope>
    <source>
        <strain evidence="3 4">IHI A82</strain>
    </source>
</reference>
<dbReference type="InterPro" id="IPR002575">
    <property type="entry name" value="Aminoglycoside_PTrfase"/>
</dbReference>
<dbReference type="InterPro" id="IPR051678">
    <property type="entry name" value="AGP_Transferase"/>
</dbReference>
<dbReference type="Pfam" id="PF01636">
    <property type="entry name" value="APH"/>
    <property type="match status" value="1"/>
</dbReference>
<organism evidence="3 4">
    <name type="scientific">Xylaria grammica</name>
    <dbReference type="NCBI Taxonomy" id="363999"/>
    <lineage>
        <taxon>Eukaryota</taxon>
        <taxon>Fungi</taxon>
        <taxon>Dikarya</taxon>
        <taxon>Ascomycota</taxon>
        <taxon>Pezizomycotina</taxon>
        <taxon>Sordariomycetes</taxon>
        <taxon>Xylariomycetidae</taxon>
        <taxon>Xylariales</taxon>
        <taxon>Xylariaceae</taxon>
        <taxon>Xylaria</taxon>
    </lineage>
</organism>
<gene>
    <name evidence="3" type="ORF">EKO27_g2767</name>
</gene>
<evidence type="ECO:0000259" key="2">
    <source>
        <dbReference type="Pfam" id="PF01636"/>
    </source>
</evidence>
<name>A0A439DD26_9PEZI</name>
<feature type="region of interest" description="Disordered" evidence="1">
    <location>
        <begin position="1"/>
        <end position="53"/>
    </location>
</feature>
<evidence type="ECO:0000256" key="1">
    <source>
        <dbReference type="SAM" id="MobiDB-lite"/>
    </source>
</evidence>
<accession>A0A439DD26</accession>
<dbReference type="STRING" id="363999.A0A439DD26"/>
<dbReference type="PANTHER" id="PTHR21310">
    <property type="entry name" value="AMINOGLYCOSIDE PHOSPHOTRANSFERASE-RELATED-RELATED"/>
    <property type="match status" value="1"/>
</dbReference>
<proteinExistence type="predicted"/>
<evidence type="ECO:0000313" key="4">
    <source>
        <dbReference type="Proteomes" id="UP000286045"/>
    </source>
</evidence>
<dbReference type="PANTHER" id="PTHR21310:SF13">
    <property type="entry name" value="AMINOGLYCOSIDE PHOSPHOTRANSFERASE DOMAIN-CONTAINING PROTEIN"/>
    <property type="match status" value="1"/>
</dbReference>
<dbReference type="AlphaFoldDB" id="A0A439DD26"/>
<dbReference type="EMBL" id="RYZI01000054">
    <property type="protein sequence ID" value="RWA12327.1"/>
    <property type="molecule type" value="Genomic_DNA"/>
</dbReference>
<evidence type="ECO:0000313" key="3">
    <source>
        <dbReference type="EMBL" id="RWA12327.1"/>
    </source>
</evidence>
<feature type="compositionally biased region" description="Pro residues" evidence="1">
    <location>
        <begin position="38"/>
        <end position="48"/>
    </location>
</feature>
<protein>
    <recommendedName>
        <fullName evidence="2">Aminoglycoside phosphotransferase domain-containing protein</fullName>
    </recommendedName>
</protein>
<comment type="caution">
    <text evidence="3">The sequence shown here is derived from an EMBL/GenBank/DDBJ whole genome shotgun (WGS) entry which is preliminary data.</text>
</comment>
<keyword evidence="4" id="KW-1185">Reference proteome</keyword>
<dbReference type="Proteomes" id="UP000286045">
    <property type="component" value="Unassembled WGS sequence"/>
</dbReference>
<dbReference type="InterPro" id="IPR011009">
    <property type="entry name" value="Kinase-like_dom_sf"/>
</dbReference>
<dbReference type="SUPFAM" id="SSF56112">
    <property type="entry name" value="Protein kinase-like (PK-like)"/>
    <property type="match status" value="1"/>
</dbReference>